<evidence type="ECO:0000256" key="7">
    <source>
        <dbReference type="ARBA" id="ARBA00023163"/>
    </source>
</evidence>
<dbReference type="AlphaFoldDB" id="A0A9X2B3H8"/>
<keyword evidence="5" id="KW-0805">Transcription regulation</keyword>
<evidence type="ECO:0000256" key="3">
    <source>
        <dbReference type="ARBA" id="ARBA00022553"/>
    </source>
</evidence>
<dbReference type="GO" id="GO:0000160">
    <property type="term" value="P:phosphorelay signal transduction system"/>
    <property type="evidence" value="ECO:0007669"/>
    <property type="project" value="UniProtKB-KW"/>
</dbReference>
<evidence type="ECO:0000256" key="1">
    <source>
        <dbReference type="ARBA" id="ARBA00004496"/>
    </source>
</evidence>
<dbReference type="InterPro" id="IPR009057">
    <property type="entry name" value="Homeodomain-like_sf"/>
</dbReference>
<dbReference type="PRINTS" id="PR00032">
    <property type="entry name" value="HTHARAC"/>
</dbReference>
<evidence type="ECO:0000313" key="12">
    <source>
        <dbReference type="Proteomes" id="UP001139347"/>
    </source>
</evidence>
<dbReference type="GO" id="GO:0003700">
    <property type="term" value="F:DNA-binding transcription factor activity"/>
    <property type="evidence" value="ECO:0007669"/>
    <property type="project" value="InterPro"/>
</dbReference>
<evidence type="ECO:0000256" key="5">
    <source>
        <dbReference type="ARBA" id="ARBA00023015"/>
    </source>
</evidence>
<dbReference type="Pfam" id="PF12833">
    <property type="entry name" value="HTH_18"/>
    <property type="match status" value="1"/>
</dbReference>
<dbReference type="SMART" id="SM00342">
    <property type="entry name" value="HTH_ARAC"/>
    <property type="match status" value="1"/>
</dbReference>
<dbReference type="PROSITE" id="PS50110">
    <property type="entry name" value="RESPONSE_REGULATORY"/>
    <property type="match status" value="1"/>
</dbReference>
<proteinExistence type="predicted"/>
<comment type="caution">
    <text evidence="11">The sequence shown here is derived from an EMBL/GenBank/DDBJ whole genome shotgun (WGS) entry which is preliminary data.</text>
</comment>
<evidence type="ECO:0000256" key="6">
    <source>
        <dbReference type="ARBA" id="ARBA00023125"/>
    </source>
</evidence>
<keyword evidence="3 8" id="KW-0597">Phosphoprotein</keyword>
<dbReference type="PROSITE" id="PS00041">
    <property type="entry name" value="HTH_ARAC_FAMILY_1"/>
    <property type="match status" value="1"/>
</dbReference>
<dbReference type="Gene3D" id="1.10.10.60">
    <property type="entry name" value="Homeodomain-like"/>
    <property type="match status" value="2"/>
</dbReference>
<evidence type="ECO:0000313" key="11">
    <source>
        <dbReference type="EMBL" id="MCJ8013634.1"/>
    </source>
</evidence>
<dbReference type="CDD" id="cd17536">
    <property type="entry name" value="REC_YesN-like"/>
    <property type="match status" value="1"/>
</dbReference>
<dbReference type="Pfam" id="PF00072">
    <property type="entry name" value="Response_reg"/>
    <property type="match status" value="1"/>
</dbReference>
<keyword evidence="4" id="KW-0902">Two-component regulatory system</keyword>
<sequence>MIKALIVDDEKLVRKGIISVFPWDQYQIEIMGEAGNGEIALKLLQENPAELIFVDLTMPVMGGLELMRKVRERFPDTWMVVLTCHQDFNYVQEAMRLGAIDYIVKTQLDQETIEEILARITSRILKEKHYRMMAQSEANDASELSGHVLVGETTADFPLNFIEPELVFKINNGIWYISSMKNRNDYFQAQSFIYCQDHWIWLDIQGKSQQSTSAFYITLRTSIPLFLFYHFEPGQKVGECSLNHVAAQRLNSFEEWEILERKWLDMNWIFDDDEFASLIDKMAHTMPEREKVDNLMNGLLAPWAMVIKNELNRKRLHHEGVFPLWSLCVSWLKSIRSDIQNEMKRYTYTPAIIVNLVKAIRHIQQSDDYSFSRDELAAKYLMSGSYFSQIFKDIVSKAYGEYVKETRLSKAVIYLQETNRPIYQIAELTGFQDDKYFSKVFRNYFGKNPLDYRKQWIANNKENV</sequence>
<dbReference type="Gene3D" id="3.40.50.2300">
    <property type="match status" value="1"/>
</dbReference>
<dbReference type="InterPro" id="IPR020449">
    <property type="entry name" value="Tscrpt_reg_AraC-type_HTH"/>
</dbReference>
<comment type="subcellular location">
    <subcellularLocation>
        <location evidence="1">Cytoplasm</location>
    </subcellularLocation>
</comment>
<gene>
    <name evidence="11" type="ORF">MUG84_18070</name>
</gene>
<dbReference type="PROSITE" id="PS01124">
    <property type="entry name" value="HTH_ARAC_FAMILY_2"/>
    <property type="match status" value="1"/>
</dbReference>
<evidence type="ECO:0000256" key="4">
    <source>
        <dbReference type="ARBA" id="ARBA00023012"/>
    </source>
</evidence>
<dbReference type="RefSeq" id="WP_244727299.1">
    <property type="nucleotide sequence ID" value="NZ_JALIRP010000007.1"/>
</dbReference>
<feature type="domain" description="HTH araC/xylS-type" evidence="9">
    <location>
        <begin position="357"/>
        <end position="455"/>
    </location>
</feature>
<keyword evidence="6" id="KW-0238">DNA-binding</keyword>
<dbReference type="InterPro" id="IPR051552">
    <property type="entry name" value="HptR"/>
</dbReference>
<evidence type="ECO:0000259" key="9">
    <source>
        <dbReference type="PROSITE" id="PS01124"/>
    </source>
</evidence>
<dbReference type="Proteomes" id="UP001139347">
    <property type="component" value="Unassembled WGS sequence"/>
</dbReference>
<dbReference type="GO" id="GO:0043565">
    <property type="term" value="F:sequence-specific DNA binding"/>
    <property type="evidence" value="ECO:0007669"/>
    <property type="project" value="InterPro"/>
</dbReference>
<organism evidence="11 12">
    <name type="scientific">Paenibacillus mangrovi</name>
    <dbReference type="NCBI Taxonomy" id="2931978"/>
    <lineage>
        <taxon>Bacteria</taxon>
        <taxon>Bacillati</taxon>
        <taxon>Bacillota</taxon>
        <taxon>Bacilli</taxon>
        <taxon>Bacillales</taxon>
        <taxon>Paenibacillaceae</taxon>
        <taxon>Paenibacillus</taxon>
    </lineage>
</organism>
<keyword evidence="2" id="KW-0963">Cytoplasm</keyword>
<dbReference type="GO" id="GO:0005737">
    <property type="term" value="C:cytoplasm"/>
    <property type="evidence" value="ECO:0007669"/>
    <property type="project" value="UniProtKB-SubCell"/>
</dbReference>
<evidence type="ECO:0000256" key="2">
    <source>
        <dbReference type="ARBA" id="ARBA00022490"/>
    </source>
</evidence>
<dbReference type="SUPFAM" id="SSF52172">
    <property type="entry name" value="CheY-like"/>
    <property type="match status" value="1"/>
</dbReference>
<dbReference type="SUPFAM" id="SSF46689">
    <property type="entry name" value="Homeodomain-like"/>
    <property type="match status" value="1"/>
</dbReference>
<dbReference type="InterPro" id="IPR018060">
    <property type="entry name" value="HTH_AraC"/>
</dbReference>
<feature type="domain" description="Response regulatory" evidence="10">
    <location>
        <begin position="3"/>
        <end position="120"/>
    </location>
</feature>
<name>A0A9X2B3H8_9BACL</name>
<keyword evidence="12" id="KW-1185">Reference proteome</keyword>
<dbReference type="InterPro" id="IPR001789">
    <property type="entry name" value="Sig_transdc_resp-reg_receiver"/>
</dbReference>
<keyword evidence="7" id="KW-0804">Transcription</keyword>
<dbReference type="InterPro" id="IPR018062">
    <property type="entry name" value="HTH_AraC-typ_CS"/>
</dbReference>
<dbReference type="PANTHER" id="PTHR42713:SF3">
    <property type="entry name" value="TRANSCRIPTIONAL REGULATORY PROTEIN HPTR"/>
    <property type="match status" value="1"/>
</dbReference>
<accession>A0A9X2B3H8</accession>
<dbReference type="SMART" id="SM00448">
    <property type="entry name" value="REC"/>
    <property type="match status" value="1"/>
</dbReference>
<evidence type="ECO:0000256" key="8">
    <source>
        <dbReference type="PROSITE-ProRule" id="PRU00169"/>
    </source>
</evidence>
<dbReference type="EMBL" id="JALIRP010000007">
    <property type="protein sequence ID" value="MCJ8013634.1"/>
    <property type="molecule type" value="Genomic_DNA"/>
</dbReference>
<evidence type="ECO:0000259" key="10">
    <source>
        <dbReference type="PROSITE" id="PS50110"/>
    </source>
</evidence>
<protein>
    <submittedName>
        <fullName evidence="11">Response regulator</fullName>
    </submittedName>
</protein>
<reference evidence="11" key="1">
    <citation type="submission" date="2022-04" db="EMBL/GenBank/DDBJ databases">
        <title>Paenibacillus mangrovi sp. nov., a novel endophytic bacterium isolated from bark of Kandelia candel.</title>
        <authorList>
            <person name="Tuo L."/>
        </authorList>
    </citation>
    <scope>NUCLEOTIDE SEQUENCE</scope>
    <source>
        <strain evidence="11">KQZ6P-2</strain>
    </source>
</reference>
<dbReference type="InterPro" id="IPR011006">
    <property type="entry name" value="CheY-like_superfamily"/>
</dbReference>
<dbReference type="PANTHER" id="PTHR42713">
    <property type="entry name" value="HISTIDINE KINASE-RELATED"/>
    <property type="match status" value="1"/>
</dbReference>
<feature type="modified residue" description="4-aspartylphosphate" evidence="8">
    <location>
        <position position="55"/>
    </location>
</feature>